<keyword evidence="3" id="KW-1185">Reference proteome</keyword>
<evidence type="ECO:0000259" key="1">
    <source>
        <dbReference type="PROSITE" id="PS50943"/>
    </source>
</evidence>
<dbReference type="SUPFAM" id="SSF47413">
    <property type="entry name" value="lambda repressor-like DNA-binding domains"/>
    <property type="match status" value="1"/>
</dbReference>
<name>A0A421BA78_9PSEU</name>
<evidence type="ECO:0000313" key="3">
    <source>
        <dbReference type="Proteomes" id="UP000282454"/>
    </source>
</evidence>
<dbReference type="OrthoDB" id="5196639at2"/>
<proteinExistence type="predicted"/>
<dbReference type="EMBL" id="RCDD01000001">
    <property type="protein sequence ID" value="RLK61446.1"/>
    <property type="molecule type" value="Genomic_DNA"/>
</dbReference>
<dbReference type="GO" id="GO:0003677">
    <property type="term" value="F:DNA binding"/>
    <property type="evidence" value="ECO:0007669"/>
    <property type="project" value="InterPro"/>
</dbReference>
<dbReference type="CDD" id="cd00093">
    <property type="entry name" value="HTH_XRE"/>
    <property type="match status" value="1"/>
</dbReference>
<organism evidence="2 3">
    <name type="scientific">Actinokineospora cianjurensis</name>
    <dbReference type="NCBI Taxonomy" id="585224"/>
    <lineage>
        <taxon>Bacteria</taxon>
        <taxon>Bacillati</taxon>
        <taxon>Actinomycetota</taxon>
        <taxon>Actinomycetes</taxon>
        <taxon>Pseudonocardiales</taxon>
        <taxon>Pseudonocardiaceae</taxon>
        <taxon>Actinokineospora</taxon>
    </lineage>
</organism>
<gene>
    <name evidence="2" type="ORF">CLV68_1986</name>
</gene>
<dbReference type="Gene3D" id="1.10.260.40">
    <property type="entry name" value="lambda repressor-like DNA-binding domains"/>
    <property type="match status" value="1"/>
</dbReference>
<accession>A0A421BA78</accession>
<reference evidence="2 3" key="1">
    <citation type="submission" date="2018-10" db="EMBL/GenBank/DDBJ databases">
        <title>Genomic Encyclopedia of Archaeal and Bacterial Type Strains, Phase II (KMG-II): from individual species to whole genera.</title>
        <authorList>
            <person name="Goeker M."/>
        </authorList>
    </citation>
    <scope>NUCLEOTIDE SEQUENCE [LARGE SCALE GENOMIC DNA]</scope>
    <source>
        <strain evidence="2 3">DSM 45657</strain>
    </source>
</reference>
<dbReference type="Proteomes" id="UP000282454">
    <property type="component" value="Unassembled WGS sequence"/>
</dbReference>
<dbReference type="PROSITE" id="PS50943">
    <property type="entry name" value="HTH_CROC1"/>
    <property type="match status" value="1"/>
</dbReference>
<sequence length="88" mass="9215">MVRPPLSPDERLRGELLGTLLRTARGPRSMVEVAAAAGISVETLRKIERGRVPTPAFFTVAAIAGAVDLPLADLITATAPAQPDQLTA</sequence>
<dbReference type="Pfam" id="PF13560">
    <property type="entry name" value="HTH_31"/>
    <property type="match status" value="1"/>
</dbReference>
<comment type="caution">
    <text evidence="2">The sequence shown here is derived from an EMBL/GenBank/DDBJ whole genome shotgun (WGS) entry which is preliminary data.</text>
</comment>
<dbReference type="InterPro" id="IPR001387">
    <property type="entry name" value="Cro/C1-type_HTH"/>
</dbReference>
<evidence type="ECO:0000313" key="2">
    <source>
        <dbReference type="EMBL" id="RLK61446.1"/>
    </source>
</evidence>
<dbReference type="SMART" id="SM00530">
    <property type="entry name" value="HTH_XRE"/>
    <property type="match status" value="1"/>
</dbReference>
<dbReference type="AlphaFoldDB" id="A0A421BA78"/>
<dbReference type="RefSeq" id="WP_121391089.1">
    <property type="nucleotide sequence ID" value="NZ_RCDD01000001.1"/>
</dbReference>
<feature type="domain" description="HTH cro/C1-type" evidence="1">
    <location>
        <begin position="29"/>
        <end position="74"/>
    </location>
</feature>
<dbReference type="InterPro" id="IPR010982">
    <property type="entry name" value="Lambda_DNA-bd_dom_sf"/>
</dbReference>
<protein>
    <submittedName>
        <fullName evidence="2">Helix-turn-helix protein</fullName>
    </submittedName>
</protein>